<organism evidence="1 2">
    <name type="scientific">Rotaria magnacalcarata</name>
    <dbReference type="NCBI Taxonomy" id="392030"/>
    <lineage>
        <taxon>Eukaryota</taxon>
        <taxon>Metazoa</taxon>
        <taxon>Spiralia</taxon>
        <taxon>Gnathifera</taxon>
        <taxon>Rotifera</taxon>
        <taxon>Eurotatoria</taxon>
        <taxon>Bdelloidea</taxon>
        <taxon>Philodinida</taxon>
        <taxon>Philodinidae</taxon>
        <taxon>Rotaria</taxon>
    </lineage>
</organism>
<dbReference type="AlphaFoldDB" id="A0A8S2N7K9"/>
<gene>
    <name evidence="1" type="ORF">SMN809_LOCUS11458</name>
</gene>
<evidence type="ECO:0000313" key="2">
    <source>
        <dbReference type="Proteomes" id="UP000676336"/>
    </source>
</evidence>
<evidence type="ECO:0008006" key="3">
    <source>
        <dbReference type="Google" id="ProtNLM"/>
    </source>
</evidence>
<comment type="caution">
    <text evidence="1">The sequence shown here is derived from an EMBL/GenBank/DDBJ whole genome shotgun (WGS) entry which is preliminary data.</text>
</comment>
<accession>A0A8S2N7K9</accession>
<name>A0A8S2N7K9_9BILA</name>
<sequence length="256" mass="29257">MPETIGSTGRIESPGEINKNIQYEKEYRLAGIILHWKRSHGVQELIRTMLKYENIFSNIIVWNNNPMKSLTLENSLIENNICIEIVNLKDQAKYRACQLAKTKACFYVDDDWDTETYITSLYSSFILEPAILHAMTDQYNWIDSGSIFSCDNAIRHLKYMDLFLNNDANRDLISQGDRFFSMWMNQLPAQFNGRLLQLDESTSSSSSSFENSDFGTLQYRSSVLAIEIESMYDAPQTVAPTTLAPLIFALATLAPQ</sequence>
<protein>
    <recommendedName>
        <fullName evidence="3">Glycosyl transferase 64 domain-containing protein</fullName>
    </recommendedName>
</protein>
<dbReference type="Proteomes" id="UP000676336">
    <property type="component" value="Unassembled WGS sequence"/>
</dbReference>
<dbReference type="EMBL" id="CAJOBI010004141">
    <property type="protein sequence ID" value="CAF3992107.1"/>
    <property type="molecule type" value="Genomic_DNA"/>
</dbReference>
<reference evidence="1" key="1">
    <citation type="submission" date="2021-02" db="EMBL/GenBank/DDBJ databases">
        <authorList>
            <person name="Nowell W R."/>
        </authorList>
    </citation>
    <scope>NUCLEOTIDE SEQUENCE</scope>
</reference>
<proteinExistence type="predicted"/>
<evidence type="ECO:0000313" key="1">
    <source>
        <dbReference type="EMBL" id="CAF3992107.1"/>
    </source>
</evidence>